<dbReference type="InterPro" id="IPR037066">
    <property type="entry name" value="Plug_dom_sf"/>
</dbReference>
<proteinExistence type="inferred from homology"/>
<comment type="subcellular location">
    <subcellularLocation>
        <location evidence="1 7">Cell outer membrane</location>
        <topology evidence="1 7">Multi-pass membrane protein</topology>
    </subcellularLocation>
</comment>
<evidence type="ECO:0000313" key="11">
    <source>
        <dbReference type="Proteomes" id="UP000323653"/>
    </source>
</evidence>
<feature type="domain" description="TonB-dependent receptor plug" evidence="9">
    <location>
        <begin position="147"/>
        <end position="257"/>
    </location>
</feature>
<dbReference type="NCBIfam" id="TIGR04056">
    <property type="entry name" value="OMP_RagA_SusC"/>
    <property type="match status" value="1"/>
</dbReference>
<keyword evidence="8" id="KW-0732">Signal</keyword>
<gene>
    <name evidence="10" type="ORF">FYC62_03695</name>
</gene>
<dbReference type="InterPro" id="IPR012910">
    <property type="entry name" value="Plug_dom"/>
</dbReference>
<dbReference type="PROSITE" id="PS52016">
    <property type="entry name" value="TONB_DEPENDENT_REC_3"/>
    <property type="match status" value="1"/>
</dbReference>
<evidence type="ECO:0000313" key="10">
    <source>
        <dbReference type="EMBL" id="QEK50874.1"/>
    </source>
</evidence>
<evidence type="ECO:0000256" key="1">
    <source>
        <dbReference type="ARBA" id="ARBA00004571"/>
    </source>
</evidence>
<keyword evidence="4 7" id="KW-0812">Transmembrane</keyword>
<dbReference type="SUPFAM" id="SSF49464">
    <property type="entry name" value="Carboxypeptidase regulatory domain-like"/>
    <property type="match status" value="1"/>
</dbReference>
<evidence type="ECO:0000256" key="7">
    <source>
        <dbReference type="PROSITE-ProRule" id="PRU01360"/>
    </source>
</evidence>
<dbReference type="InterPro" id="IPR023996">
    <property type="entry name" value="TonB-dep_OMP_SusC/RagA"/>
</dbReference>
<evidence type="ECO:0000256" key="6">
    <source>
        <dbReference type="ARBA" id="ARBA00023237"/>
    </source>
</evidence>
<dbReference type="NCBIfam" id="TIGR04057">
    <property type="entry name" value="SusC_RagA_signa"/>
    <property type="match status" value="1"/>
</dbReference>
<dbReference type="Gene3D" id="2.170.130.10">
    <property type="entry name" value="TonB-dependent receptor, plug domain"/>
    <property type="match status" value="1"/>
</dbReference>
<evidence type="ECO:0000259" key="9">
    <source>
        <dbReference type="Pfam" id="PF07715"/>
    </source>
</evidence>
<evidence type="ECO:0000256" key="3">
    <source>
        <dbReference type="ARBA" id="ARBA00022452"/>
    </source>
</evidence>
<evidence type="ECO:0000256" key="5">
    <source>
        <dbReference type="ARBA" id="ARBA00023136"/>
    </source>
</evidence>
<dbReference type="Pfam" id="PF13715">
    <property type="entry name" value="CarbopepD_reg_2"/>
    <property type="match status" value="1"/>
</dbReference>
<feature type="chain" id="PRO_5023091956" evidence="8">
    <location>
        <begin position="35"/>
        <end position="1070"/>
    </location>
</feature>
<reference evidence="10 11" key="1">
    <citation type="submission" date="2019-08" db="EMBL/GenBank/DDBJ databases">
        <title>Pedobacter sp. nov., isolated from Han river, South Korea.</title>
        <authorList>
            <person name="Lee D.-H."/>
            <person name="Kim Y.-S."/>
            <person name="Hwang E.-M."/>
            <person name="Le Tran T.C."/>
            <person name="Cha C.-J."/>
        </authorList>
    </citation>
    <scope>NUCLEOTIDE SEQUENCE [LARGE SCALE GENOMIC DNA]</scope>
    <source>
        <strain evidence="10 11">CJ43</strain>
    </source>
</reference>
<dbReference type="InterPro" id="IPR039426">
    <property type="entry name" value="TonB-dep_rcpt-like"/>
</dbReference>
<dbReference type="AlphaFoldDB" id="A0A5C0VIN0"/>
<dbReference type="Gene3D" id="2.40.170.20">
    <property type="entry name" value="TonB-dependent receptor, beta-barrel domain"/>
    <property type="match status" value="1"/>
</dbReference>
<accession>A0A5C0VIN0</accession>
<dbReference type="SUPFAM" id="SSF56935">
    <property type="entry name" value="Porins"/>
    <property type="match status" value="1"/>
</dbReference>
<organism evidence="10 11">
    <name type="scientific">Pedobacter aquae</name>
    <dbReference type="NCBI Taxonomy" id="2605747"/>
    <lineage>
        <taxon>Bacteria</taxon>
        <taxon>Pseudomonadati</taxon>
        <taxon>Bacteroidota</taxon>
        <taxon>Sphingobacteriia</taxon>
        <taxon>Sphingobacteriales</taxon>
        <taxon>Sphingobacteriaceae</taxon>
        <taxon>Pedobacter</taxon>
    </lineage>
</organism>
<dbReference type="Pfam" id="PF07715">
    <property type="entry name" value="Plug"/>
    <property type="match status" value="1"/>
</dbReference>
<dbReference type="EMBL" id="CP043329">
    <property type="protein sequence ID" value="QEK50874.1"/>
    <property type="molecule type" value="Genomic_DNA"/>
</dbReference>
<dbReference type="KEGG" id="pej:FYC62_03695"/>
<name>A0A5C0VIN0_9SPHI</name>
<comment type="similarity">
    <text evidence="7">Belongs to the TonB-dependent receptor family.</text>
</comment>
<evidence type="ECO:0000256" key="4">
    <source>
        <dbReference type="ARBA" id="ARBA00022692"/>
    </source>
</evidence>
<dbReference type="PROSITE" id="PS00018">
    <property type="entry name" value="EF_HAND_1"/>
    <property type="match status" value="1"/>
</dbReference>
<dbReference type="InterPro" id="IPR018247">
    <property type="entry name" value="EF_Hand_1_Ca_BS"/>
</dbReference>
<dbReference type="InterPro" id="IPR008969">
    <property type="entry name" value="CarboxyPept-like_regulatory"/>
</dbReference>
<keyword evidence="3 7" id="KW-1134">Transmembrane beta strand</keyword>
<dbReference type="Gene3D" id="2.60.40.1120">
    <property type="entry name" value="Carboxypeptidase-like, regulatory domain"/>
    <property type="match status" value="1"/>
</dbReference>
<dbReference type="InterPro" id="IPR023997">
    <property type="entry name" value="TonB-dep_OMP_SusC/RagA_CS"/>
</dbReference>
<evidence type="ECO:0000256" key="2">
    <source>
        <dbReference type="ARBA" id="ARBA00022448"/>
    </source>
</evidence>
<keyword evidence="2 7" id="KW-0813">Transport</keyword>
<dbReference type="RefSeq" id="WP_149073965.1">
    <property type="nucleotide sequence ID" value="NZ_CP043329.1"/>
</dbReference>
<keyword evidence="5 7" id="KW-0472">Membrane</keyword>
<dbReference type="Proteomes" id="UP000323653">
    <property type="component" value="Chromosome"/>
</dbReference>
<keyword evidence="11" id="KW-1185">Reference proteome</keyword>
<dbReference type="GO" id="GO:0009279">
    <property type="term" value="C:cell outer membrane"/>
    <property type="evidence" value="ECO:0007669"/>
    <property type="project" value="UniProtKB-SubCell"/>
</dbReference>
<sequence length="1070" mass="117248">MKLSLQKPLNKRNVIRAACAPLLLALFLPGSGVAAERNAGLSLHMGATSTASRWVNVTGTVKDSKGEPLPGVAVRVKGTNTGTTTDINGVFRLNLPTGNETLIVSFLGFTTKEIPAAGRTNISITMEESSNAMDEIVVTGYGQKKRSEIIGSVATVTGEELMDIPAPNIAGALRNRIAGVGVSEASGRPGAGIRLNVRGSSASSNLFGVTDEPLYIIDGITVAAENFENLDPSMVETITILKDASAAIYGASGAKGVVLVTTKRGKIGKPSITYNGYVGVSDAATSPKMLSAYDHALLLNGDFAVNNAPAANFFTPADLEVLKNSQIKSWYDELWQASTTQRHNLSISGGTEKITFFVGGSYQNENGNYAGTKQDKYSFRSGLTAEIIPGLKADLNFNVDHRIRESQNDLGNETDATFFESIVTVPQWVPISIDGKPVNFNNRNNSPLGIIGSGYADTRRSQGYRINASLSYEPKFLKGFKTRFQISQGGGNSSNRVYRPPFNVYDFTRTGGNNLFYTNQVSATRVVSGGTNSLLEPILGRDNGYQGFITLQYGRTIGKHTLDLTVGGEQTIGYSENLGVRWINQLLPNIGDYWAFDPNLITSRGLNISESSKRSFFGRFNYDIDKKYILEAVARLDASSNFATGNRWGLSPSIGLGWIVSKENFFIDNVPFINFLKLKANFGITGDDRVNARLWQERYGVDVTNGYIYGETNTVGMNPSVLANPDITWEKKSTFNAGIEMSMLNNKIDVGIEVFRNYTYDGFDGGVNEIFPMFVGFESPTVNYREAYSWGSEFTLGYKAKVGKDLSINTSINFGYGNSVVDRTYYNIYQLFENTPPDWRIMFGTDPRRFNSSNIGLISKGMFRTQEEVDAFLSQNPNYTIDGKVPQPGWLYFEDTNGDGRITDRDMVPMFDRTTPAFASGINLSIGYKAFNLSTNIAARFGGKVFYDSRALTAPTTTTNALAFWTDRWTPENPMEGKFPRFDDAASVRRWNSTFWAVDGTTIRVNNMTLSYKVPAKLASKLGLGSARVLATGNNLWTIVNPLPYKDPYTSSAYNYPTLRTISLGLSVNL</sequence>
<keyword evidence="10" id="KW-0675">Receptor</keyword>
<keyword evidence="6 7" id="KW-0998">Cell outer membrane</keyword>
<evidence type="ECO:0000256" key="8">
    <source>
        <dbReference type="SAM" id="SignalP"/>
    </source>
</evidence>
<feature type="signal peptide" evidence="8">
    <location>
        <begin position="1"/>
        <end position="34"/>
    </location>
</feature>
<protein>
    <submittedName>
        <fullName evidence="10">TonB-dependent receptor</fullName>
    </submittedName>
</protein>
<dbReference type="InterPro" id="IPR036942">
    <property type="entry name" value="Beta-barrel_TonB_sf"/>
</dbReference>